<accession>A0ABU1R8P5</accession>
<reference evidence="2 3" key="1">
    <citation type="submission" date="2023-07" db="EMBL/GenBank/DDBJ databases">
        <title>Sorghum-associated microbial communities from plants grown in Nebraska, USA.</title>
        <authorList>
            <person name="Schachtman D."/>
        </authorList>
    </citation>
    <scope>NUCLEOTIDE SEQUENCE [LARGE SCALE GENOMIC DNA]</scope>
    <source>
        <strain evidence="2 3">BE57</strain>
    </source>
</reference>
<protein>
    <recommendedName>
        <fullName evidence="4">dUTPase-like domain-containing protein</fullName>
    </recommendedName>
</protein>
<evidence type="ECO:0000313" key="3">
    <source>
        <dbReference type="Proteomes" id="UP001264980"/>
    </source>
</evidence>
<proteinExistence type="predicted"/>
<gene>
    <name evidence="2" type="ORF">J2W84_006804</name>
</gene>
<dbReference type="RefSeq" id="WP_309993601.1">
    <property type="nucleotide sequence ID" value="NZ_JAVDTI010000012.1"/>
</dbReference>
<name>A0ABU1R8P5_9BACT</name>
<evidence type="ECO:0008006" key="4">
    <source>
        <dbReference type="Google" id="ProtNLM"/>
    </source>
</evidence>
<organism evidence="2 3">
    <name type="scientific">Dyadobacter fermentans</name>
    <dbReference type="NCBI Taxonomy" id="94254"/>
    <lineage>
        <taxon>Bacteria</taxon>
        <taxon>Pseudomonadati</taxon>
        <taxon>Bacteroidota</taxon>
        <taxon>Cytophagia</taxon>
        <taxon>Cytophagales</taxon>
        <taxon>Spirosomataceae</taxon>
        <taxon>Dyadobacter</taxon>
    </lineage>
</organism>
<keyword evidence="3" id="KW-1185">Reference proteome</keyword>
<evidence type="ECO:0000313" key="2">
    <source>
        <dbReference type="EMBL" id="MDR6809728.1"/>
    </source>
</evidence>
<dbReference type="Proteomes" id="UP001264980">
    <property type="component" value="Unassembled WGS sequence"/>
</dbReference>
<feature type="region of interest" description="Disordered" evidence="1">
    <location>
        <begin position="138"/>
        <end position="160"/>
    </location>
</feature>
<comment type="caution">
    <text evidence="2">The sequence shown here is derived from an EMBL/GenBank/DDBJ whole genome shotgun (WGS) entry which is preliminary data.</text>
</comment>
<sequence>MKTPQIKFYSPEDNTEPVSKAAVKTKAKPSGYISETGTLVFPKATLEEIGVEPDTALFKVGTAEGKRKIKSLYLIPTDDQEGAFAFSKVGRGSGISLAVILKRGGIDYQAVKHIFTVTIFNYSEGVIGYELAIGEEAPKEPYTGKPRGRKPKAADAASAV</sequence>
<dbReference type="EMBL" id="JAVDTI010000012">
    <property type="protein sequence ID" value="MDR6809728.1"/>
    <property type="molecule type" value="Genomic_DNA"/>
</dbReference>
<evidence type="ECO:0000256" key="1">
    <source>
        <dbReference type="SAM" id="MobiDB-lite"/>
    </source>
</evidence>